<dbReference type="SUPFAM" id="SSF53335">
    <property type="entry name" value="S-adenosyl-L-methionine-dependent methyltransferases"/>
    <property type="match status" value="1"/>
</dbReference>
<dbReference type="EMBL" id="JAVRJZ010000013">
    <property type="protein sequence ID" value="KAK2714396.1"/>
    <property type="molecule type" value="Genomic_DNA"/>
</dbReference>
<comment type="caution">
    <text evidence="6">The sequence shown here is derived from an EMBL/GenBank/DDBJ whole genome shotgun (WGS) entry which is preliminary data.</text>
</comment>
<dbReference type="InterPro" id="IPR029063">
    <property type="entry name" value="SAM-dependent_MTases_sf"/>
</dbReference>
<protein>
    <recommendedName>
        <fullName evidence="8">Protein FAM173B</fullName>
    </recommendedName>
</protein>
<proteinExistence type="inferred from homology"/>
<evidence type="ECO:0000256" key="4">
    <source>
        <dbReference type="ARBA" id="ARBA00022691"/>
    </source>
</evidence>
<evidence type="ECO:0000256" key="2">
    <source>
        <dbReference type="ARBA" id="ARBA00022603"/>
    </source>
</evidence>
<dbReference type="PANTHER" id="PTHR13610">
    <property type="entry name" value="METHYLTRANSFERASE DOMAIN-CONTAINING PROTEIN"/>
    <property type="match status" value="1"/>
</dbReference>
<evidence type="ECO:0000256" key="5">
    <source>
        <dbReference type="SAM" id="Phobius"/>
    </source>
</evidence>
<dbReference type="InterPro" id="IPR026170">
    <property type="entry name" value="FAM173A/B"/>
</dbReference>
<dbReference type="GO" id="GO:0032259">
    <property type="term" value="P:methylation"/>
    <property type="evidence" value="ECO:0007669"/>
    <property type="project" value="UniProtKB-KW"/>
</dbReference>
<dbReference type="EMBL" id="JAVRJZ010000013">
    <property type="protein sequence ID" value="KAK2714393.1"/>
    <property type="molecule type" value="Genomic_DNA"/>
</dbReference>
<name>A0AA88HSK1_ARTSF</name>
<sequence length="207" mass="23027">MAQTECTSCNDLRNQLGLKEEDINSIQKINSRGLILAACFGGAALGISFVCIPFVLPGFRKYCLPYVPASNEQVTNVLKGLKFCDRSKRLLDIGSGDGRIVIAAAREGFNSDGIELNTVLVYYSRYSALKNGLKARFFKRDLWKFDCSPYGNIVIFGVEQMMAPLEEKFTRELVRGTKIIACRFPLPNLTPIHTIGSGIDAVWLYEV</sequence>
<dbReference type="GO" id="GO:0016279">
    <property type="term" value="F:protein-lysine N-methyltransferase activity"/>
    <property type="evidence" value="ECO:0007669"/>
    <property type="project" value="InterPro"/>
</dbReference>
<keyword evidence="5" id="KW-1133">Transmembrane helix</keyword>
<dbReference type="Gene3D" id="3.40.50.150">
    <property type="entry name" value="Vaccinia Virus protein VP39"/>
    <property type="match status" value="1"/>
</dbReference>
<comment type="similarity">
    <text evidence="1">Belongs to the ANT/ATPSC lysine N-methyltransferase family.</text>
</comment>
<evidence type="ECO:0000313" key="6">
    <source>
        <dbReference type="EMBL" id="KAK2714393.1"/>
    </source>
</evidence>
<keyword evidence="3" id="KW-0808">Transferase</keyword>
<dbReference type="EMBL" id="JAVRJZ010000013">
    <property type="protein sequence ID" value="KAK2714395.1"/>
    <property type="molecule type" value="Genomic_DNA"/>
</dbReference>
<evidence type="ECO:0000313" key="7">
    <source>
        <dbReference type="Proteomes" id="UP001187531"/>
    </source>
</evidence>
<keyword evidence="2" id="KW-0489">Methyltransferase</keyword>
<dbReference type="AlphaFoldDB" id="A0AA88HSK1"/>
<accession>A0AA88HSK1</accession>
<evidence type="ECO:0008006" key="8">
    <source>
        <dbReference type="Google" id="ProtNLM"/>
    </source>
</evidence>
<keyword evidence="5" id="KW-0472">Membrane</keyword>
<keyword evidence="7" id="KW-1185">Reference proteome</keyword>
<dbReference type="Proteomes" id="UP001187531">
    <property type="component" value="Unassembled WGS sequence"/>
</dbReference>
<gene>
    <name evidence="6" type="ORF">QYM36_008829</name>
</gene>
<dbReference type="GO" id="GO:0005739">
    <property type="term" value="C:mitochondrion"/>
    <property type="evidence" value="ECO:0007669"/>
    <property type="project" value="TreeGrafter"/>
</dbReference>
<dbReference type="CDD" id="cd02440">
    <property type="entry name" value="AdoMet_MTases"/>
    <property type="match status" value="1"/>
</dbReference>
<feature type="transmembrane region" description="Helical" evidence="5">
    <location>
        <begin position="34"/>
        <end position="56"/>
    </location>
</feature>
<dbReference type="EMBL" id="JAVRJZ010000013">
    <property type="protein sequence ID" value="KAK2714397.1"/>
    <property type="molecule type" value="Genomic_DNA"/>
</dbReference>
<dbReference type="PANTHER" id="PTHR13610:SF9">
    <property type="entry name" value="FI06469P"/>
    <property type="match status" value="1"/>
</dbReference>
<keyword evidence="5" id="KW-0812">Transmembrane</keyword>
<keyword evidence="4" id="KW-0949">S-adenosyl-L-methionine</keyword>
<organism evidence="6 7">
    <name type="scientific">Artemia franciscana</name>
    <name type="common">Brine shrimp</name>
    <name type="synonym">Artemia sanfranciscana</name>
    <dbReference type="NCBI Taxonomy" id="6661"/>
    <lineage>
        <taxon>Eukaryota</taxon>
        <taxon>Metazoa</taxon>
        <taxon>Ecdysozoa</taxon>
        <taxon>Arthropoda</taxon>
        <taxon>Crustacea</taxon>
        <taxon>Branchiopoda</taxon>
        <taxon>Anostraca</taxon>
        <taxon>Artemiidae</taxon>
        <taxon>Artemia</taxon>
    </lineage>
</organism>
<evidence type="ECO:0000256" key="3">
    <source>
        <dbReference type="ARBA" id="ARBA00022679"/>
    </source>
</evidence>
<dbReference type="GO" id="GO:1905706">
    <property type="term" value="P:regulation of mitochondrial ATP synthesis coupled proton transport"/>
    <property type="evidence" value="ECO:0007669"/>
    <property type="project" value="TreeGrafter"/>
</dbReference>
<evidence type="ECO:0000256" key="1">
    <source>
        <dbReference type="ARBA" id="ARBA00010633"/>
    </source>
</evidence>
<reference evidence="6" key="1">
    <citation type="submission" date="2023-07" db="EMBL/GenBank/DDBJ databases">
        <title>Chromosome-level genome assembly of Artemia franciscana.</title>
        <authorList>
            <person name="Jo E."/>
        </authorList>
    </citation>
    <scope>NUCLEOTIDE SEQUENCE</scope>
    <source>
        <tissue evidence="6">Whole body</tissue>
    </source>
</reference>